<feature type="region of interest" description="Disordered" evidence="2">
    <location>
        <begin position="82"/>
        <end position="105"/>
    </location>
</feature>
<keyword evidence="1" id="KW-0175">Coiled coil</keyword>
<evidence type="ECO:0000313" key="4">
    <source>
        <dbReference type="Proteomes" id="UP000004508"/>
    </source>
</evidence>
<dbReference type="RefSeq" id="WP_007919010.1">
    <property type="nucleotide sequence ID" value="NZ_ADVG01000004.1"/>
</dbReference>
<evidence type="ECO:0000256" key="1">
    <source>
        <dbReference type="SAM" id="Coils"/>
    </source>
</evidence>
<keyword evidence="4" id="KW-1185">Reference proteome</keyword>
<evidence type="ECO:0000256" key="2">
    <source>
        <dbReference type="SAM" id="MobiDB-lite"/>
    </source>
</evidence>
<dbReference type="Proteomes" id="UP000004508">
    <property type="component" value="Unassembled WGS sequence"/>
</dbReference>
<dbReference type="InParanoid" id="D6U4X8"/>
<feature type="coiled-coil region" evidence="1">
    <location>
        <begin position="13"/>
        <end position="40"/>
    </location>
</feature>
<protein>
    <submittedName>
        <fullName evidence="3">Uncharacterized protein</fullName>
    </submittedName>
</protein>
<reference evidence="3 4" key="1">
    <citation type="journal article" date="2011" name="Stand. Genomic Sci.">
        <title>Non-contiguous finished genome sequence and contextual data of the filamentous soil bacterium Ktedonobacter racemifer type strain (SOSP1-21).</title>
        <authorList>
            <person name="Chang Y.J."/>
            <person name="Land M."/>
            <person name="Hauser L."/>
            <person name="Chertkov O."/>
            <person name="Del Rio T.G."/>
            <person name="Nolan M."/>
            <person name="Copeland A."/>
            <person name="Tice H."/>
            <person name="Cheng J.F."/>
            <person name="Lucas S."/>
            <person name="Han C."/>
            <person name="Goodwin L."/>
            <person name="Pitluck S."/>
            <person name="Ivanova N."/>
            <person name="Ovchinikova G."/>
            <person name="Pati A."/>
            <person name="Chen A."/>
            <person name="Palaniappan K."/>
            <person name="Mavromatis K."/>
            <person name="Liolios K."/>
            <person name="Brettin T."/>
            <person name="Fiebig A."/>
            <person name="Rohde M."/>
            <person name="Abt B."/>
            <person name="Goker M."/>
            <person name="Detter J.C."/>
            <person name="Woyke T."/>
            <person name="Bristow J."/>
            <person name="Eisen J.A."/>
            <person name="Markowitz V."/>
            <person name="Hugenholtz P."/>
            <person name="Kyrpides N.C."/>
            <person name="Klenk H.P."/>
            <person name="Lapidus A."/>
        </authorList>
    </citation>
    <scope>NUCLEOTIDE SEQUENCE [LARGE SCALE GENOMIC DNA]</scope>
    <source>
        <strain evidence="4">DSM 44963</strain>
    </source>
</reference>
<dbReference type="EMBL" id="ADVG01000004">
    <property type="protein sequence ID" value="EFH81558.1"/>
    <property type="molecule type" value="Genomic_DNA"/>
</dbReference>
<sequence>MGYFDLHPRDVESAHIQQKIEDLTERIDAIDDEILFYQDRMTAFHNTNEFFRVLHRIDGLTREENQLYNELNYEKQRLYERRATSELSPYQSPPNDRPFLDRSDR</sequence>
<dbReference type="AlphaFoldDB" id="D6U4X8"/>
<evidence type="ECO:0000313" key="3">
    <source>
        <dbReference type="EMBL" id="EFH81558.1"/>
    </source>
</evidence>
<gene>
    <name evidence="3" type="ORF">Krac_2290</name>
</gene>
<name>D6U4X8_KTERA</name>
<comment type="caution">
    <text evidence="3">The sequence shown here is derived from an EMBL/GenBank/DDBJ whole genome shotgun (WGS) entry which is preliminary data.</text>
</comment>
<dbReference type="STRING" id="485913.Krac_2290"/>
<accession>D6U4X8</accession>
<organism evidence="3 4">
    <name type="scientific">Ktedonobacter racemifer DSM 44963</name>
    <dbReference type="NCBI Taxonomy" id="485913"/>
    <lineage>
        <taxon>Bacteria</taxon>
        <taxon>Bacillati</taxon>
        <taxon>Chloroflexota</taxon>
        <taxon>Ktedonobacteria</taxon>
        <taxon>Ktedonobacterales</taxon>
        <taxon>Ktedonobacteraceae</taxon>
        <taxon>Ktedonobacter</taxon>
    </lineage>
</organism>
<proteinExistence type="predicted"/>